<dbReference type="AlphaFoldDB" id="A0A7K1SMC5"/>
<protein>
    <submittedName>
        <fullName evidence="2">2'-5' RNA ligase</fullName>
    </submittedName>
</protein>
<organism evidence="2 3">
    <name type="scientific">Spirosoma arboris</name>
    <dbReference type="NCBI Taxonomy" id="2682092"/>
    <lineage>
        <taxon>Bacteria</taxon>
        <taxon>Pseudomonadati</taxon>
        <taxon>Bacteroidota</taxon>
        <taxon>Cytophagia</taxon>
        <taxon>Cytophagales</taxon>
        <taxon>Cytophagaceae</taxon>
        <taxon>Spirosoma</taxon>
    </lineage>
</organism>
<dbReference type="Proteomes" id="UP000436006">
    <property type="component" value="Unassembled WGS sequence"/>
</dbReference>
<comment type="caution">
    <text evidence="2">The sequence shown here is derived from an EMBL/GenBank/DDBJ whole genome shotgun (WGS) entry which is preliminary data.</text>
</comment>
<feature type="domain" description="T4 RNA ligase 1-like N-terminal" evidence="1">
    <location>
        <begin position="48"/>
        <end position="178"/>
    </location>
</feature>
<evidence type="ECO:0000313" key="2">
    <source>
        <dbReference type="EMBL" id="MVM34937.1"/>
    </source>
</evidence>
<dbReference type="RefSeq" id="WP_157589751.1">
    <property type="nucleotide sequence ID" value="NZ_WPIN01000019.1"/>
</dbReference>
<dbReference type="InterPro" id="IPR019039">
    <property type="entry name" value="T4-Rnl1-like_N"/>
</dbReference>
<evidence type="ECO:0000313" key="3">
    <source>
        <dbReference type="Proteomes" id="UP000436006"/>
    </source>
</evidence>
<dbReference type="SUPFAM" id="SSF56091">
    <property type="entry name" value="DNA ligase/mRNA capping enzyme, catalytic domain"/>
    <property type="match status" value="1"/>
</dbReference>
<sequence length="340" mass="39953">MQSLNELHQLIADRYISVQKHPTVDLFIYNYAPKTQYERLWNDWTLTCRGLILDAAGQVVARPFRKFFNLEEHDPNEIPVEPFDVYEKMDGSLGILYWLNDRPYLATRGSFTSEQSQRGTKVLYDRYAHTFDRLDRSKTYLFEIIYPENRIVVDYADLDDLVLLAVIDNETGQDENLPDDLGFPVVKRYDSIADFRMLSTGDEFNREGFVVKFESGLRVKIKLAEYVRLHRIMTGVSNVAIWEYLAAGKSLDELLEAVPDEFYAWVKQTKSQLETQYVQIDNECRAAFQDLGDRKENAFYYQTQRYPSVLFKMLDNKPYDSIIWKHIRPTFQKAFKADDN</sequence>
<name>A0A7K1SMC5_9BACT</name>
<keyword evidence="2" id="KW-0436">Ligase</keyword>
<dbReference type="GO" id="GO:0016874">
    <property type="term" value="F:ligase activity"/>
    <property type="evidence" value="ECO:0007669"/>
    <property type="project" value="UniProtKB-KW"/>
</dbReference>
<accession>A0A7K1SMC5</accession>
<dbReference type="Pfam" id="PF09511">
    <property type="entry name" value="RNA_lig_T4_1"/>
    <property type="match status" value="1"/>
</dbReference>
<gene>
    <name evidence="2" type="ORF">GO755_33220</name>
</gene>
<dbReference type="EMBL" id="WPIN01000019">
    <property type="protein sequence ID" value="MVM34937.1"/>
    <property type="molecule type" value="Genomic_DNA"/>
</dbReference>
<keyword evidence="3" id="KW-1185">Reference proteome</keyword>
<proteinExistence type="predicted"/>
<evidence type="ECO:0000259" key="1">
    <source>
        <dbReference type="Pfam" id="PF09511"/>
    </source>
</evidence>
<reference evidence="2 3" key="1">
    <citation type="submission" date="2019-12" db="EMBL/GenBank/DDBJ databases">
        <title>Spirosoma sp. HMF4905 genome sequencing and assembly.</title>
        <authorList>
            <person name="Kang H."/>
            <person name="Cha I."/>
            <person name="Kim H."/>
            <person name="Joh K."/>
        </authorList>
    </citation>
    <scope>NUCLEOTIDE SEQUENCE [LARGE SCALE GENOMIC DNA]</scope>
    <source>
        <strain evidence="2 3">HMF4905</strain>
    </source>
</reference>